<dbReference type="Proteomes" id="UP000027120">
    <property type="component" value="Unassembled WGS sequence"/>
</dbReference>
<proteinExistence type="predicted"/>
<reference evidence="1 2" key="1">
    <citation type="submission" date="2014-04" db="EMBL/GenBank/DDBJ databases">
        <authorList>
            <consortium name="International Citrus Genome Consortium"/>
            <person name="Gmitter F."/>
            <person name="Chen C."/>
            <person name="Farmerie W."/>
            <person name="Harkins T."/>
            <person name="Desany B."/>
            <person name="Mohiuddin M."/>
            <person name="Kodira C."/>
            <person name="Borodovsky M."/>
            <person name="Lomsadze A."/>
            <person name="Burns P."/>
            <person name="Jenkins J."/>
            <person name="Prochnik S."/>
            <person name="Shu S."/>
            <person name="Chapman J."/>
            <person name="Pitluck S."/>
            <person name="Schmutz J."/>
            <person name="Rokhsar D."/>
        </authorList>
    </citation>
    <scope>NUCLEOTIDE SEQUENCE</scope>
</reference>
<accession>A0A067GEA9</accession>
<dbReference type="Pfam" id="PF05512">
    <property type="entry name" value="AWPM-19"/>
    <property type="match status" value="1"/>
</dbReference>
<sequence>MYVRVLGIGGWAMNQAIERGFAIGKNMQLRPAHFFARVFPNGQCCHWIFFTYLPSQTYAAPPSLFGTPTLVCLCHGRS</sequence>
<dbReference type="InterPro" id="IPR008390">
    <property type="entry name" value="AWPM-19"/>
</dbReference>
<dbReference type="AlphaFoldDB" id="A0A067GEA9"/>
<gene>
    <name evidence="1" type="ORF">CISIN_1g034923mg</name>
</gene>
<dbReference type="EMBL" id="KK784879">
    <property type="protein sequence ID" value="KDO78053.1"/>
    <property type="molecule type" value="Genomic_DNA"/>
</dbReference>
<evidence type="ECO:0000313" key="1">
    <source>
        <dbReference type="EMBL" id="KDO78053.1"/>
    </source>
</evidence>
<evidence type="ECO:0000313" key="2">
    <source>
        <dbReference type="Proteomes" id="UP000027120"/>
    </source>
</evidence>
<organism evidence="1 2">
    <name type="scientific">Citrus sinensis</name>
    <name type="common">Sweet orange</name>
    <name type="synonym">Citrus aurantium var. sinensis</name>
    <dbReference type="NCBI Taxonomy" id="2711"/>
    <lineage>
        <taxon>Eukaryota</taxon>
        <taxon>Viridiplantae</taxon>
        <taxon>Streptophyta</taxon>
        <taxon>Embryophyta</taxon>
        <taxon>Tracheophyta</taxon>
        <taxon>Spermatophyta</taxon>
        <taxon>Magnoliopsida</taxon>
        <taxon>eudicotyledons</taxon>
        <taxon>Gunneridae</taxon>
        <taxon>Pentapetalae</taxon>
        <taxon>rosids</taxon>
        <taxon>malvids</taxon>
        <taxon>Sapindales</taxon>
        <taxon>Rutaceae</taxon>
        <taxon>Aurantioideae</taxon>
        <taxon>Citrus</taxon>
    </lineage>
</organism>
<protein>
    <submittedName>
        <fullName evidence="1">Uncharacterized protein</fullName>
    </submittedName>
</protein>
<name>A0A067GEA9_CITSI</name>
<keyword evidence="2" id="KW-1185">Reference proteome</keyword>